<gene>
    <name evidence="1" type="ORF">KDW95_02375</name>
</gene>
<sequence length="119" mass="12631">MARSLLCPLASNQQGKQMKQSALNRVATSHLIKGSACALLLVTSGFFGDVQAQEIDHGLPQVQMLKDGELGKIQGQGIEQPVLTPLSANIILWDEGDQGPAKPKDNSGMTLHVSLGKTL</sequence>
<proteinExistence type="predicted"/>
<dbReference type="RefSeq" id="WP_255854645.1">
    <property type="nucleotide sequence ID" value="NZ_CP073347.1"/>
</dbReference>
<organism evidence="1 2">
    <name type="scientific">Marinobacterium rhizophilum</name>
    <dbReference type="NCBI Taxonomy" id="420402"/>
    <lineage>
        <taxon>Bacteria</taxon>
        <taxon>Pseudomonadati</taxon>
        <taxon>Pseudomonadota</taxon>
        <taxon>Gammaproteobacteria</taxon>
        <taxon>Oceanospirillales</taxon>
        <taxon>Oceanospirillaceae</taxon>
        <taxon>Marinobacterium</taxon>
    </lineage>
</organism>
<keyword evidence="2" id="KW-1185">Reference proteome</keyword>
<protein>
    <submittedName>
        <fullName evidence="1">Uncharacterized protein</fullName>
    </submittedName>
</protein>
<evidence type="ECO:0000313" key="1">
    <source>
        <dbReference type="EMBL" id="UTW12551.1"/>
    </source>
</evidence>
<name>A0ABY5HKZ9_9GAMM</name>
<dbReference type="EMBL" id="CP073347">
    <property type="protein sequence ID" value="UTW12551.1"/>
    <property type="molecule type" value="Genomic_DNA"/>
</dbReference>
<reference evidence="1" key="1">
    <citation type="submission" date="2021-04" db="EMBL/GenBank/DDBJ databases">
        <title>Oceanospirillales bacteria with DddD are important DMSP degraders in coastal seawater.</title>
        <authorList>
            <person name="Liu J."/>
        </authorList>
    </citation>
    <scope>NUCLEOTIDE SEQUENCE</scope>
    <source>
        <strain evidence="1">D13-1</strain>
    </source>
</reference>
<evidence type="ECO:0000313" key="2">
    <source>
        <dbReference type="Proteomes" id="UP001058461"/>
    </source>
</evidence>
<accession>A0ABY5HKZ9</accession>
<dbReference type="Proteomes" id="UP001058461">
    <property type="component" value="Chromosome"/>
</dbReference>